<keyword evidence="2 6" id="KW-0808">Transferase</keyword>
<comment type="similarity">
    <text evidence="1 6 7">Belongs to the acetokinase family.</text>
</comment>
<evidence type="ECO:0000313" key="8">
    <source>
        <dbReference type="EMBL" id="KRN88500.1"/>
    </source>
</evidence>
<dbReference type="EC" id="2.7.2.1" evidence="6"/>
<dbReference type="EMBL" id="JQBZ01000025">
    <property type="protein sequence ID" value="KRN88500.1"/>
    <property type="molecule type" value="Genomic_DNA"/>
</dbReference>
<feature type="binding site" evidence="6">
    <location>
        <position position="8"/>
    </location>
    <ligand>
        <name>Mg(2+)</name>
        <dbReference type="ChEBI" id="CHEBI:18420"/>
    </ligand>
</feature>
<sequence length="399" mass="44112">MEKIIAINSGSSSLKFKLFLMPEEKVLASGLIERIGIKDPRVEIKYGDGQVFEKVGDIPDHKTAVSLLMDLLLELKIIDDYSEITGVGHRVVAGGEYFKHSEIVTPTVIEHIREIFEYAPLHNPANLVGIEAFKKILPDACSVVVFDTAFHQTIPEENYLYSVPFEWYEDYKVRRYGAHGTSHRYVSDLAAKMMGKPLEDLKLISCHLGAGASICAVKGGESFDTSMGFTPLTGVTMATRSGDVDVALVAFMMKKLNLDMDEMMKVLNGASGLQGISGISSDMRDIDAARKTDKRAELAMDIFVKNVVKYIGEYTFEMGGVDGIIFTAGIGENAITARTKIMERLAFMGIEIDHENNQKRGAQNFISTKDSKVQVMCIPTDEELMIARDVQTLAQEDQA</sequence>
<dbReference type="Gene3D" id="3.30.420.40">
    <property type="match status" value="2"/>
</dbReference>
<evidence type="ECO:0000256" key="6">
    <source>
        <dbReference type="HAMAP-Rule" id="MF_00020"/>
    </source>
</evidence>
<keyword evidence="3 6" id="KW-0547">Nucleotide-binding</keyword>
<dbReference type="PROSITE" id="PS01076">
    <property type="entry name" value="ACETATE_KINASE_2"/>
    <property type="match status" value="1"/>
</dbReference>
<dbReference type="HAMAP" id="MF_00020">
    <property type="entry name" value="Acetate_kinase"/>
    <property type="match status" value="1"/>
</dbReference>
<dbReference type="GO" id="GO:0005524">
    <property type="term" value="F:ATP binding"/>
    <property type="evidence" value="ECO:0007669"/>
    <property type="project" value="UniProtKB-KW"/>
</dbReference>
<feature type="site" description="Transition state stabilizer" evidence="6">
    <location>
        <position position="179"/>
    </location>
</feature>
<dbReference type="STRING" id="1122146.IV53_GL000464"/>
<dbReference type="PIRSF" id="PIRSF000722">
    <property type="entry name" value="Acetate_prop_kin"/>
    <property type="match status" value="1"/>
</dbReference>
<dbReference type="PATRIC" id="fig|1122146.4.peg.476"/>
<dbReference type="RefSeq" id="WP_027106908.1">
    <property type="nucleotide sequence ID" value="NZ_JQBZ01000025.1"/>
</dbReference>
<dbReference type="GO" id="GO:0006083">
    <property type="term" value="P:acetate metabolic process"/>
    <property type="evidence" value="ECO:0007669"/>
    <property type="project" value="TreeGrafter"/>
</dbReference>
<dbReference type="NCBIfam" id="TIGR00016">
    <property type="entry name" value="ackA"/>
    <property type="match status" value="1"/>
</dbReference>
<keyword evidence="6" id="KW-0963">Cytoplasm</keyword>
<keyword evidence="6" id="KW-0460">Magnesium</keyword>
<comment type="subcellular location">
    <subcellularLocation>
        <location evidence="6">Cytoplasm</location>
    </subcellularLocation>
</comment>
<feature type="binding site" evidence="6">
    <location>
        <begin position="207"/>
        <end position="211"/>
    </location>
    <ligand>
        <name>ATP</name>
        <dbReference type="ChEBI" id="CHEBI:30616"/>
    </ligand>
</feature>
<feature type="binding site" evidence="6">
    <location>
        <position position="382"/>
    </location>
    <ligand>
        <name>Mg(2+)</name>
        <dbReference type="ChEBI" id="CHEBI:18420"/>
    </ligand>
</feature>
<feature type="binding site" evidence="6">
    <location>
        <position position="90"/>
    </location>
    <ligand>
        <name>substrate</name>
    </ligand>
</feature>
<dbReference type="SUPFAM" id="SSF53067">
    <property type="entry name" value="Actin-like ATPase domain"/>
    <property type="match status" value="2"/>
</dbReference>
<evidence type="ECO:0000256" key="1">
    <source>
        <dbReference type="ARBA" id="ARBA00008748"/>
    </source>
</evidence>
<evidence type="ECO:0000256" key="4">
    <source>
        <dbReference type="ARBA" id="ARBA00022777"/>
    </source>
</evidence>
<comment type="catalytic activity">
    <reaction evidence="6">
        <text>acetate + ATP = acetyl phosphate + ADP</text>
        <dbReference type="Rhea" id="RHEA:11352"/>
        <dbReference type="ChEBI" id="CHEBI:22191"/>
        <dbReference type="ChEBI" id="CHEBI:30089"/>
        <dbReference type="ChEBI" id="CHEBI:30616"/>
        <dbReference type="ChEBI" id="CHEBI:456216"/>
        <dbReference type="EC" id="2.7.2.1"/>
    </reaction>
</comment>
<evidence type="ECO:0000256" key="5">
    <source>
        <dbReference type="ARBA" id="ARBA00022840"/>
    </source>
</evidence>
<dbReference type="GO" id="GO:0005737">
    <property type="term" value="C:cytoplasm"/>
    <property type="evidence" value="ECO:0007669"/>
    <property type="project" value="UniProtKB-SubCell"/>
</dbReference>
<evidence type="ECO:0000256" key="7">
    <source>
        <dbReference type="RuleBase" id="RU003835"/>
    </source>
</evidence>
<feature type="binding site" evidence="6">
    <location>
        <begin position="329"/>
        <end position="333"/>
    </location>
    <ligand>
        <name>ATP</name>
        <dbReference type="ChEBI" id="CHEBI:30616"/>
    </ligand>
</feature>
<protein>
    <recommendedName>
        <fullName evidence="6">Acetate kinase</fullName>
        <ecNumber evidence="6">2.7.2.1</ecNumber>
    </recommendedName>
    <alternativeName>
        <fullName evidence="6">Acetokinase</fullName>
    </alternativeName>
</protein>
<feature type="site" description="Transition state stabilizer" evidence="6">
    <location>
        <position position="240"/>
    </location>
</feature>
<dbReference type="Pfam" id="PF00871">
    <property type="entry name" value="Acetate_kinase"/>
    <property type="match status" value="1"/>
</dbReference>
<evidence type="ECO:0000256" key="3">
    <source>
        <dbReference type="ARBA" id="ARBA00022741"/>
    </source>
</evidence>
<comment type="caution">
    <text evidence="8">The sequence shown here is derived from an EMBL/GenBank/DDBJ whole genome shotgun (WGS) entry which is preliminary data.</text>
</comment>
<keyword evidence="5 6" id="KW-0067">ATP-binding</keyword>
<keyword evidence="9" id="KW-1185">Reference proteome</keyword>
<name>A0A0R2KQM3_9LACO</name>
<gene>
    <name evidence="6" type="primary">ackA</name>
    <name evidence="8" type="ORF">IV53_GL000464</name>
</gene>
<evidence type="ECO:0000256" key="2">
    <source>
        <dbReference type="ARBA" id="ARBA00022679"/>
    </source>
</evidence>
<dbReference type="PROSITE" id="PS01075">
    <property type="entry name" value="ACETATE_KINASE_1"/>
    <property type="match status" value="1"/>
</dbReference>
<dbReference type="InterPro" id="IPR000890">
    <property type="entry name" value="Aliphatic_acid_kin_short-chain"/>
</dbReference>
<dbReference type="PANTHER" id="PTHR21060:SF15">
    <property type="entry name" value="ACETATE KINASE-RELATED"/>
    <property type="match status" value="1"/>
</dbReference>
<keyword evidence="4 6" id="KW-0418">Kinase</keyword>
<dbReference type="Proteomes" id="UP000051500">
    <property type="component" value="Unassembled WGS sequence"/>
</dbReference>
<feature type="active site" description="Proton donor/acceptor" evidence="6">
    <location>
        <position position="147"/>
    </location>
</feature>
<reference evidence="8 9" key="1">
    <citation type="journal article" date="2015" name="Genome Announc.">
        <title>Expanding the biotechnology potential of lactobacilli through comparative genomics of 213 strains and associated genera.</title>
        <authorList>
            <person name="Sun Z."/>
            <person name="Harris H.M."/>
            <person name="McCann A."/>
            <person name="Guo C."/>
            <person name="Argimon S."/>
            <person name="Zhang W."/>
            <person name="Yang X."/>
            <person name="Jeffery I.B."/>
            <person name="Cooney J.C."/>
            <person name="Kagawa T.F."/>
            <person name="Liu W."/>
            <person name="Song Y."/>
            <person name="Salvetti E."/>
            <person name="Wrobel A."/>
            <person name="Rasinkangas P."/>
            <person name="Parkhill J."/>
            <person name="Rea M.C."/>
            <person name="O'Sullivan O."/>
            <person name="Ritari J."/>
            <person name="Douillard F.P."/>
            <person name="Paul Ross R."/>
            <person name="Yang R."/>
            <person name="Briner A.E."/>
            <person name="Felis G.E."/>
            <person name="de Vos W.M."/>
            <person name="Barrangou R."/>
            <person name="Klaenhammer T.R."/>
            <person name="Caufield P.W."/>
            <person name="Cui Y."/>
            <person name="Zhang H."/>
            <person name="O'Toole P.W."/>
        </authorList>
    </citation>
    <scope>NUCLEOTIDE SEQUENCE [LARGE SCALE GENOMIC DNA]</scope>
    <source>
        <strain evidence="8 9">DSM 22408</strain>
    </source>
</reference>
<dbReference type="InterPro" id="IPR043129">
    <property type="entry name" value="ATPase_NBD"/>
</dbReference>
<keyword evidence="6" id="KW-0479">Metal-binding</keyword>
<evidence type="ECO:0000313" key="9">
    <source>
        <dbReference type="Proteomes" id="UP000051500"/>
    </source>
</evidence>
<dbReference type="eggNOG" id="COG0282">
    <property type="taxonomic scope" value="Bacteria"/>
</dbReference>
<dbReference type="GO" id="GO:0006085">
    <property type="term" value="P:acetyl-CoA biosynthetic process"/>
    <property type="evidence" value="ECO:0007669"/>
    <property type="project" value="UniProtKB-UniRule"/>
</dbReference>
<feature type="binding site" evidence="6">
    <location>
        <position position="15"/>
    </location>
    <ligand>
        <name>ATP</name>
        <dbReference type="ChEBI" id="CHEBI:30616"/>
    </ligand>
</feature>
<dbReference type="PANTHER" id="PTHR21060">
    <property type="entry name" value="ACETATE KINASE"/>
    <property type="match status" value="1"/>
</dbReference>
<proteinExistence type="inferred from homology"/>
<dbReference type="AlphaFoldDB" id="A0A0R2KQM3"/>
<accession>A0A0R2KQM3</accession>
<dbReference type="InterPro" id="IPR023865">
    <property type="entry name" value="Aliphatic_acid_kinase_CS"/>
</dbReference>
<dbReference type="InterPro" id="IPR004372">
    <property type="entry name" value="Ac/propionate_kinase"/>
</dbReference>
<dbReference type="UniPathway" id="UPA00340">
    <property type="reaction ID" value="UER00458"/>
</dbReference>
<dbReference type="PRINTS" id="PR00471">
    <property type="entry name" value="ACETATEKNASE"/>
</dbReference>
<organism evidence="8 9">
    <name type="scientific">Ligilactobacillus ceti DSM 22408</name>
    <dbReference type="NCBI Taxonomy" id="1122146"/>
    <lineage>
        <taxon>Bacteria</taxon>
        <taxon>Bacillati</taxon>
        <taxon>Bacillota</taxon>
        <taxon>Bacilli</taxon>
        <taxon>Lactobacillales</taxon>
        <taxon>Lactobacillaceae</taxon>
        <taxon>Ligilactobacillus</taxon>
    </lineage>
</organism>
<dbReference type="OrthoDB" id="9802453at2"/>
<comment type="pathway">
    <text evidence="6">Metabolic intermediate biosynthesis; acetyl-CoA biosynthesis; acetyl-CoA from acetate: step 1/2.</text>
</comment>
<comment type="cofactor">
    <cofactor evidence="6">
        <name>Mg(2+)</name>
        <dbReference type="ChEBI" id="CHEBI:18420"/>
    </cofactor>
    <cofactor evidence="6">
        <name>Mn(2+)</name>
        <dbReference type="ChEBI" id="CHEBI:29035"/>
    </cofactor>
    <text evidence="6">Mg(2+). Can also accept Mn(2+).</text>
</comment>
<comment type="function">
    <text evidence="6">Catalyzes the formation of acetyl phosphate from acetate and ATP. Can also catalyze the reverse reaction.</text>
</comment>
<comment type="subunit">
    <text evidence="6">Homodimer.</text>
</comment>
<dbReference type="CDD" id="cd24010">
    <property type="entry name" value="ASKHA_NBD_AcK_PK"/>
    <property type="match status" value="1"/>
</dbReference>
<dbReference type="GO" id="GO:0008776">
    <property type="term" value="F:acetate kinase activity"/>
    <property type="evidence" value="ECO:0007669"/>
    <property type="project" value="UniProtKB-UniRule"/>
</dbReference>
<feature type="binding site" evidence="6">
    <location>
        <begin position="282"/>
        <end position="284"/>
    </location>
    <ligand>
        <name>ATP</name>
        <dbReference type="ChEBI" id="CHEBI:30616"/>
    </ligand>
</feature>
<dbReference type="GO" id="GO:0000287">
    <property type="term" value="F:magnesium ion binding"/>
    <property type="evidence" value="ECO:0007669"/>
    <property type="project" value="UniProtKB-UniRule"/>
</dbReference>